<evidence type="ECO:0000313" key="2">
    <source>
        <dbReference type="Proteomes" id="UP000665047"/>
    </source>
</evidence>
<dbReference type="InterPro" id="IPR003458">
    <property type="entry name" value="Phage_T4_Gp38_tail_assem"/>
</dbReference>
<evidence type="ECO:0000313" key="1">
    <source>
        <dbReference type="EMBL" id="QTL39153.1"/>
    </source>
</evidence>
<accession>A0ABX7VJP9</accession>
<dbReference type="Pfam" id="PF02413">
    <property type="entry name" value="Caudo_TAP"/>
    <property type="match status" value="1"/>
</dbReference>
<proteinExistence type="predicted"/>
<keyword evidence="2" id="KW-1185">Reference proteome</keyword>
<sequence>MLHLKNFKKYFPDTKEEKEIERKFNAIFYHSEDGYDWYKSLPLFKEKTYKIKYDANNVVVAFNTDASKLCPDNGSIVELDSLPDDVDTFGNWQYINDMIVPREYTLPEILSQAKRNKQELLIKANMAISPLQDAVDLKIATEKEQKMLDEWKKYRILLSRIDCSSSSEIDWPEKPE</sequence>
<reference evidence="1 2" key="1">
    <citation type="submission" date="2021-03" db="EMBL/GenBank/DDBJ databases">
        <title>Complete Genome Sequence Data of Xenorhabdus budapestensis strain C72, a Candidate Biological Control Agent, from China.</title>
        <authorList>
            <person name="LI B."/>
            <person name="WANG S."/>
            <person name="QIU D."/>
        </authorList>
    </citation>
    <scope>NUCLEOTIDE SEQUENCE [LARGE SCALE GENOMIC DNA]</scope>
    <source>
        <strain evidence="1 2">C-7-2</strain>
    </source>
</reference>
<dbReference type="Proteomes" id="UP000665047">
    <property type="component" value="Chromosome"/>
</dbReference>
<dbReference type="PANTHER" id="PTHR34413:SF2">
    <property type="entry name" value="PROPHAGE TAIL FIBER ASSEMBLY PROTEIN HOMOLOG TFAE-RELATED"/>
    <property type="match status" value="1"/>
</dbReference>
<protein>
    <submittedName>
        <fullName evidence="1">Tail fiber assembly protein</fullName>
    </submittedName>
</protein>
<dbReference type="EMBL" id="CP072455">
    <property type="protein sequence ID" value="QTL39153.1"/>
    <property type="molecule type" value="Genomic_DNA"/>
</dbReference>
<dbReference type="PANTHER" id="PTHR34413">
    <property type="entry name" value="PROPHAGE TAIL FIBER ASSEMBLY PROTEIN HOMOLOG TFAE-RELATED-RELATED"/>
    <property type="match status" value="1"/>
</dbReference>
<organism evidence="1 2">
    <name type="scientific">Xenorhabdus budapestensis</name>
    <dbReference type="NCBI Taxonomy" id="290110"/>
    <lineage>
        <taxon>Bacteria</taxon>
        <taxon>Pseudomonadati</taxon>
        <taxon>Pseudomonadota</taxon>
        <taxon>Gammaproteobacteria</taxon>
        <taxon>Enterobacterales</taxon>
        <taxon>Morganellaceae</taxon>
        <taxon>Xenorhabdus</taxon>
    </lineage>
</organism>
<dbReference type="InterPro" id="IPR051220">
    <property type="entry name" value="TFA_Chaperone"/>
</dbReference>
<gene>
    <name evidence="1" type="ORF">HGO23_15075</name>
</gene>
<dbReference type="RefSeq" id="WP_209027155.1">
    <property type="nucleotide sequence ID" value="NZ_CP072455.1"/>
</dbReference>
<name>A0ABX7VJP9_XENBU</name>